<dbReference type="GO" id="GO:0007169">
    <property type="term" value="P:cell surface receptor protein tyrosine kinase signaling pathway"/>
    <property type="evidence" value="ECO:0007669"/>
    <property type="project" value="TreeGrafter"/>
</dbReference>
<dbReference type="InterPro" id="IPR050122">
    <property type="entry name" value="RTK"/>
</dbReference>
<feature type="transmembrane region" description="Helical" evidence="5">
    <location>
        <begin position="16"/>
        <end position="39"/>
    </location>
</feature>
<comment type="catalytic activity">
    <reaction evidence="2">
        <text>L-tyrosyl-[protein] + ATP = O-phospho-L-tyrosyl-[protein] + ADP + H(+)</text>
        <dbReference type="Rhea" id="RHEA:10596"/>
        <dbReference type="Rhea" id="RHEA-COMP:10136"/>
        <dbReference type="Rhea" id="RHEA-COMP:20101"/>
        <dbReference type="ChEBI" id="CHEBI:15378"/>
        <dbReference type="ChEBI" id="CHEBI:30616"/>
        <dbReference type="ChEBI" id="CHEBI:46858"/>
        <dbReference type="ChEBI" id="CHEBI:61978"/>
        <dbReference type="ChEBI" id="CHEBI:456216"/>
        <dbReference type="EC" id="2.7.10.1"/>
    </reaction>
</comment>
<proteinExistence type="predicted"/>
<feature type="binding site" evidence="3">
    <location>
        <position position="130"/>
    </location>
    <ligand>
        <name>ATP</name>
        <dbReference type="ChEBI" id="CHEBI:30616"/>
    </ligand>
</feature>
<reference evidence="8" key="1">
    <citation type="submission" date="2022-11" db="UniProtKB">
        <authorList>
            <consortium name="WormBaseParasite"/>
        </authorList>
    </citation>
    <scope>IDENTIFICATION</scope>
</reference>
<evidence type="ECO:0000259" key="6">
    <source>
        <dbReference type="PROSITE" id="PS50011"/>
    </source>
</evidence>
<evidence type="ECO:0000256" key="5">
    <source>
        <dbReference type="SAM" id="Phobius"/>
    </source>
</evidence>
<sequence length="563" mass="64703">MILKAFAWKLTGIQKYLWILIVGFLFVLFLIIVLSFLVLSTYRKRYKNYNILNEIDFPTENSDAYKTIIEANFESTPGLYSIKNDLIKKCKQDGKDHVLGEGSFGIVYKGTLCFKSKSTGPKQEYNIAIKEVKISGDFKETQRIIGEAKIMSMVDHTNVLAMDYLNTKNIVHGDLATRNVLISIVSELNNEDLEVQNYSYKVQVADFGLAKIVKDVVSEEAFSPAFPIKWAAIELVEWELNETLKKLESIRSPDEKLEAHVSSSINEKTDVWSFGVTIWEIFNYGKQPYFELFARLQNKAYKKLMQEYSRAKMKSMINSPLFHHNQSLKESIEEENKEEKIWLKKKYYVINGFFKYLDGGGRLKIPNIANGELVTIMTFCWMKNPSDRPNFGQLKQDFETAMNEPGQFINILNDGGHQETKVVEEDLVESVPNETDTLLNETDTRLQFLVDRHREVDSSPNISNPYAERKFNSVRKDGSKLNSDNEIDTLSDEDLGVDEEPDSGIISPSSNDENCDHNEKMDSCSKNRNVEESQKAATFPRNYVSKLKCFEKNAEQQFQNPYI</sequence>
<dbReference type="GO" id="GO:0005524">
    <property type="term" value="F:ATP binding"/>
    <property type="evidence" value="ECO:0007669"/>
    <property type="project" value="UniProtKB-UniRule"/>
</dbReference>
<keyword evidence="5" id="KW-1133">Transmembrane helix</keyword>
<accession>A0A914CDQ7</accession>
<dbReference type="Gene3D" id="1.10.510.10">
    <property type="entry name" value="Transferase(Phosphotransferase) domain 1"/>
    <property type="match status" value="1"/>
</dbReference>
<dbReference type="GO" id="GO:0004714">
    <property type="term" value="F:transmembrane receptor protein tyrosine kinase activity"/>
    <property type="evidence" value="ECO:0007669"/>
    <property type="project" value="UniProtKB-EC"/>
</dbReference>
<dbReference type="Pfam" id="PF07714">
    <property type="entry name" value="PK_Tyr_Ser-Thr"/>
    <property type="match status" value="2"/>
</dbReference>
<evidence type="ECO:0000313" key="8">
    <source>
        <dbReference type="WBParaSite" id="ACRNAN_Path_915.g3515.t1"/>
    </source>
</evidence>
<feature type="domain" description="Protein kinase" evidence="6">
    <location>
        <begin position="1"/>
        <end position="402"/>
    </location>
</feature>
<dbReference type="WBParaSite" id="ACRNAN_Path_915.g3515.t1">
    <property type="protein sequence ID" value="ACRNAN_Path_915.g3515.t1"/>
    <property type="gene ID" value="ACRNAN_Path_915.g3515"/>
</dbReference>
<dbReference type="PROSITE" id="PS50011">
    <property type="entry name" value="PROTEIN_KINASE_DOM"/>
    <property type="match status" value="1"/>
</dbReference>
<dbReference type="AlphaFoldDB" id="A0A914CDQ7"/>
<feature type="region of interest" description="Disordered" evidence="4">
    <location>
        <begin position="473"/>
        <end position="535"/>
    </location>
</feature>
<evidence type="ECO:0000256" key="1">
    <source>
        <dbReference type="ARBA" id="ARBA00004167"/>
    </source>
</evidence>
<keyword evidence="3" id="KW-0067">ATP-binding</keyword>
<dbReference type="PANTHER" id="PTHR24416">
    <property type="entry name" value="TYROSINE-PROTEIN KINASE RECEPTOR"/>
    <property type="match status" value="1"/>
</dbReference>
<dbReference type="PROSITE" id="PS00109">
    <property type="entry name" value="PROTEIN_KINASE_TYR"/>
    <property type="match status" value="1"/>
</dbReference>
<dbReference type="GO" id="GO:0043235">
    <property type="term" value="C:receptor complex"/>
    <property type="evidence" value="ECO:0007669"/>
    <property type="project" value="TreeGrafter"/>
</dbReference>
<dbReference type="InterPro" id="IPR000719">
    <property type="entry name" value="Prot_kinase_dom"/>
</dbReference>
<dbReference type="InterPro" id="IPR001245">
    <property type="entry name" value="Ser-Thr/Tyr_kinase_cat_dom"/>
</dbReference>
<comment type="subcellular location">
    <subcellularLocation>
        <location evidence="1">Membrane</location>
        <topology evidence="1">Single-pass membrane protein</topology>
    </subcellularLocation>
</comment>
<name>A0A914CDQ7_9BILA</name>
<keyword evidence="3" id="KW-0547">Nucleotide-binding</keyword>
<keyword evidence="5" id="KW-0472">Membrane</keyword>
<dbReference type="InterPro" id="IPR011009">
    <property type="entry name" value="Kinase-like_dom_sf"/>
</dbReference>
<dbReference type="SUPFAM" id="SSF56112">
    <property type="entry name" value="Protein kinase-like (PK-like)"/>
    <property type="match status" value="1"/>
</dbReference>
<protein>
    <submittedName>
        <fullName evidence="8">Protein kinase domain-containing protein</fullName>
    </submittedName>
</protein>
<dbReference type="InterPro" id="IPR008266">
    <property type="entry name" value="Tyr_kinase_AS"/>
</dbReference>
<dbReference type="InterPro" id="IPR017441">
    <property type="entry name" value="Protein_kinase_ATP_BS"/>
</dbReference>
<feature type="compositionally biased region" description="Basic and acidic residues" evidence="4">
    <location>
        <begin position="514"/>
        <end position="534"/>
    </location>
</feature>
<dbReference type="GO" id="GO:0005886">
    <property type="term" value="C:plasma membrane"/>
    <property type="evidence" value="ECO:0007669"/>
    <property type="project" value="TreeGrafter"/>
</dbReference>
<evidence type="ECO:0000256" key="3">
    <source>
        <dbReference type="PROSITE-ProRule" id="PRU10141"/>
    </source>
</evidence>
<evidence type="ECO:0000256" key="4">
    <source>
        <dbReference type="SAM" id="MobiDB-lite"/>
    </source>
</evidence>
<keyword evidence="5" id="KW-0812">Transmembrane</keyword>
<dbReference type="PANTHER" id="PTHR24416:SF611">
    <property type="entry name" value="TYROSINE-PROTEIN KINASE TRANSMEMBRANE RECEPTOR ROR"/>
    <property type="match status" value="1"/>
</dbReference>
<evidence type="ECO:0000256" key="2">
    <source>
        <dbReference type="ARBA" id="ARBA00051243"/>
    </source>
</evidence>
<keyword evidence="7" id="KW-1185">Reference proteome</keyword>
<evidence type="ECO:0000313" key="7">
    <source>
        <dbReference type="Proteomes" id="UP000887540"/>
    </source>
</evidence>
<organism evidence="7 8">
    <name type="scientific">Acrobeloides nanus</name>
    <dbReference type="NCBI Taxonomy" id="290746"/>
    <lineage>
        <taxon>Eukaryota</taxon>
        <taxon>Metazoa</taxon>
        <taxon>Ecdysozoa</taxon>
        <taxon>Nematoda</taxon>
        <taxon>Chromadorea</taxon>
        <taxon>Rhabditida</taxon>
        <taxon>Tylenchina</taxon>
        <taxon>Cephalobomorpha</taxon>
        <taxon>Cephaloboidea</taxon>
        <taxon>Cephalobidae</taxon>
        <taxon>Acrobeloides</taxon>
    </lineage>
</organism>
<dbReference type="PROSITE" id="PS00107">
    <property type="entry name" value="PROTEIN_KINASE_ATP"/>
    <property type="match status" value="1"/>
</dbReference>
<dbReference type="Proteomes" id="UP000887540">
    <property type="component" value="Unplaced"/>
</dbReference>
<dbReference type="Gene3D" id="3.30.200.20">
    <property type="entry name" value="Phosphorylase Kinase, domain 1"/>
    <property type="match status" value="1"/>
</dbReference>
<feature type="compositionally biased region" description="Acidic residues" evidence="4">
    <location>
        <begin position="485"/>
        <end position="502"/>
    </location>
</feature>